<dbReference type="EMBL" id="MLJW01004747">
    <property type="protein sequence ID" value="OIQ69406.1"/>
    <property type="molecule type" value="Genomic_DNA"/>
</dbReference>
<gene>
    <name evidence="1" type="ORF">GALL_489950</name>
</gene>
<protein>
    <submittedName>
        <fullName evidence="1">Uncharacterized protein</fullName>
    </submittedName>
</protein>
<sequence>MYCVMCCQVAGSFFGFQNSCNAVLLPALSVTVSTPARLMSGRMALGMFCVLPEMVTPALLTWVVPGLPSCRSRAQFLKAKSDRVLASAGLSP</sequence>
<proteinExistence type="predicted"/>
<dbReference type="AlphaFoldDB" id="A0A1J5PDJ0"/>
<reference evidence="1" key="1">
    <citation type="submission" date="2016-10" db="EMBL/GenBank/DDBJ databases">
        <title>Sequence of Gallionella enrichment culture.</title>
        <authorList>
            <person name="Poehlein A."/>
            <person name="Muehling M."/>
            <person name="Daniel R."/>
        </authorList>
    </citation>
    <scope>NUCLEOTIDE SEQUENCE</scope>
</reference>
<comment type="caution">
    <text evidence="1">The sequence shown here is derived from an EMBL/GenBank/DDBJ whole genome shotgun (WGS) entry which is preliminary data.</text>
</comment>
<accession>A0A1J5PDJ0</accession>
<name>A0A1J5PDJ0_9ZZZZ</name>
<evidence type="ECO:0000313" key="1">
    <source>
        <dbReference type="EMBL" id="OIQ69406.1"/>
    </source>
</evidence>
<organism evidence="1">
    <name type="scientific">mine drainage metagenome</name>
    <dbReference type="NCBI Taxonomy" id="410659"/>
    <lineage>
        <taxon>unclassified sequences</taxon>
        <taxon>metagenomes</taxon>
        <taxon>ecological metagenomes</taxon>
    </lineage>
</organism>